<keyword evidence="4" id="KW-0233">DNA recombination</keyword>
<feature type="domain" description="Tyr recombinase" evidence="6">
    <location>
        <begin position="114"/>
        <end position="305"/>
    </location>
</feature>
<evidence type="ECO:0000256" key="4">
    <source>
        <dbReference type="ARBA" id="ARBA00023172"/>
    </source>
</evidence>
<dbReference type="InterPro" id="IPR002104">
    <property type="entry name" value="Integrase_catalytic"/>
</dbReference>
<dbReference type="STRING" id="1817892.AUK40_05315"/>
<comment type="similarity">
    <text evidence="1">Belongs to the 'phage' integrase family.</text>
</comment>
<reference evidence="8" key="1">
    <citation type="journal article" date="2016" name="Environ. Microbiol.">
        <title>Genomic resolution of a cold subsurface aquifer community provides metabolic insights for novel microbes adapted to high CO concentrations.</title>
        <authorList>
            <person name="Probst A.J."/>
            <person name="Castelle C.J."/>
            <person name="Singh A."/>
            <person name="Brown C.T."/>
            <person name="Anantharaman K."/>
            <person name="Sharon I."/>
            <person name="Hug L.A."/>
            <person name="Burstein D."/>
            <person name="Emerson J.B."/>
            <person name="Thomas B.C."/>
            <person name="Banfield J.F."/>
        </authorList>
    </citation>
    <scope>NUCLEOTIDE SEQUENCE [LARGE SCALE GENOMIC DNA]</scope>
    <source>
        <strain evidence="8">CG2_30_54_11</strain>
    </source>
</reference>
<dbReference type="PROSITE" id="PS51898">
    <property type="entry name" value="TYR_RECOMBINASE"/>
    <property type="match status" value="1"/>
</dbReference>
<dbReference type="Pfam" id="PF02899">
    <property type="entry name" value="Phage_int_SAM_1"/>
    <property type="match status" value="1"/>
</dbReference>
<keyword evidence="3 5" id="KW-0238">DNA-binding</keyword>
<dbReference type="InterPro" id="IPR044068">
    <property type="entry name" value="CB"/>
</dbReference>
<evidence type="ECO:0000256" key="3">
    <source>
        <dbReference type="ARBA" id="ARBA00023125"/>
    </source>
</evidence>
<dbReference type="Proteomes" id="UP000183245">
    <property type="component" value="Unassembled WGS sequence"/>
</dbReference>
<accession>A0A1J5IUZ3</accession>
<dbReference type="InterPro" id="IPR011010">
    <property type="entry name" value="DNA_brk_join_enz"/>
</dbReference>
<dbReference type="InterPro" id="IPR004107">
    <property type="entry name" value="Integrase_SAM-like_N"/>
</dbReference>
<organism evidence="8 9">
    <name type="scientific">Candidatus Wirthbacteria bacterium CG2_30_54_11</name>
    <dbReference type="NCBI Taxonomy" id="1817892"/>
    <lineage>
        <taxon>Bacteria</taxon>
        <taxon>Candidatus Wirthbacteria</taxon>
    </lineage>
</organism>
<evidence type="ECO:0000256" key="2">
    <source>
        <dbReference type="ARBA" id="ARBA00022908"/>
    </source>
</evidence>
<dbReference type="Gene3D" id="1.10.150.130">
    <property type="match status" value="1"/>
</dbReference>
<dbReference type="PANTHER" id="PTHR30349">
    <property type="entry name" value="PHAGE INTEGRASE-RELATED"/>
    <property type="match status" value="1"/>
</dbReference>
<dbReference type="SUPFAM" id="SSF56349">
    <property type="entry name" value="DNA breaking-rejoining enzymes"/>
    <property type="match status" value="1"/>
</dbReference>
<dbReference type="PROSITE" id="PS51900">
    <property type="entry name" value="CB"/>
    <property type="match status" value="1"/>
</dbReference>
<dbReference type="InterPro" id="IPR050090">
    <property type="entry name" value="Tyrosine_recombinase_XerCD"/>
</dbReference>
<evidence type="ECO:0000313" key="8">
    <source>
        <dbReference type="EMBL" id="OIP96102.1"/>
    </source>
</evidence>
<dbReference type="EMBL" id="MNZT01000094">
    <property type="protein sequence ID" value="OIP96102.1"/>
    <property type="molecule type" value="Genomic_DNA"/>
</dbReference>
<name>A0A1J5IUZ3_9BACT</name>
<dbReference type="CDD" id="cd00798">
    <property type="entry name" value="INT_XerDC_C"/>
    <property type="match status" value="1"/>
</dbReference>
<evidence type="ECO:0008006" key="10">
    <source>
        <dbReference type="Google" id="ProtNLM"/>
    </source>
</evidence>
<evidence type="ECO:0000259" key="7">
    <source>
        <dbReference type="PROSITE" id="PS51900"/>
    </source>
</evidence>
<proteinExistence type="inferred from homology"/>
<dbReference type="Pfam" id="PF00589">
    <property type="entry name" value="Phage_integrase"/>
    <property type="match status" value="1"/>
</dbReference>
<evidence type="ECO:0000259" key="6">
    <source>
        <dbReference type="PROSITE" id="PS51898"/>
    </source>
</evidence>
<dbReference type="GO" id="GO:0006310">
    <property type="term" value="P:DNA recombination"/>
    <property type="evidence" value="ECO:0007669"/>
    <property type="project" value="UniProtKB-KW"/>
</dbReference>
<dbReference type="GO" id="GO:0015074">
    <property type="term" value="P:DNA integration"/>
    <property type="evidence" value="ECO:0007669"/>
    <property type="project" value="UniProtKB-KW"/>
</dbReference>
<protein>
    <recommendedName>
        <fullName evidence="10">Tyrosine recombinase XerC</fullName>
    </recommendedName>
</protein>
<dbReference type="Gene3D" id="1.10.443.10">
    <property type="entry name" value="Intergrase catalytic core"/>
    <property type="match status" value="1"/>
</dbReference>
<feature type="domain" description="Core-binding (CB)" evidence="7">
    <location>
        <begin position="1"/>
        <end position="94"/>
    </location>
</feature>
<dbReference type="PANTHER" id="PTHR30349:SF41">
    <property type="entry name" value="INTEGRASE_RECOMBINASE PROTEIN MJ0367-RELATED"/>
    <property type="match status" value="1"/>
</dbReference>
<dbReference type="InterPro" id="IPR010998">
    <property type="entry name" value="Integrase_recombinase_N"/>
</dbReference>
<sequence length="313" mass="36172">MDLASLKNSYLEHLEIEKGRSPLTIRDYDHYLRTFFKWCEKNTPISKPADISVDVVRKFRIHLSRQKNNRGDYLAPSTQNYYVIALRNFLKFLAKQDIKTLSPDKLELRRQTRPQVSVLDLGKLEKMLNAAKPDGPDDLAGLRDFAMLHTLFSTGLRVGELVRVNRDQINLKTREFTIRGKGNKDRVVFLSHDAASVITDYLKKRKDSYVPLFLNHRGKADPSDKRGETLRLTSRTIQRIIVKNARRAGIVEHITPHTLRHTFATDLLHNGADLRSVQEMLGHSSIQTTQIYTHVTNRQLKEVHEAFHSKKKK</sequence>
<gene>
    <name evidence="8" type="ORF">AUK40_05315</name>
</gene>
<dbReference type="GO" id="GO:0003677">
    <property type="term" value="F:DNA binding"/>
    <property type="evidence" value="ECO:0007669"/>
    <property type="project" value="UniProtKB-UniRule"/>
</dbReference>
<evidence type="ECO:0000313" key="9">
    <source>
        <dbReference type="Proteomes" id="UP000183245"/>
    </source>
</evidence>
<comment type="caution">
    <text evidence="8">The sequence shown here is derived from an EMBL/GenBank/DDBJ whole genome shotgun (WGS) entry which is preliminary data.</text>
</comment>
<evidence type="ECO:0000256" key="1">
    <source>
        <dbReference type="ARBA" id="ARBA00008857"/>
    </source>
</evidence>
<dbReference type="InterPro" id="IPR013762">
    <property type="entry name" value="Integrase-like_cat_sf"/>
</dbReference>
<dbReference type="SUPFAM" id="SSF47823">
    <property type="entry name" value="lambda integrase-like, N-terminal domain"/>
    <property type="match status" value="1"/>
</dbReference>
<dbReference type="NCBIfam" id="NF040815">
    <property type="entry name" value="recomb_XerA_Arch"/>
    <property type="match status" value="1"/>
</dbReference>
<evidence type="ECO:0000256" key="5">
    <source>
        <dbReference type="PROSITE-ProRule" id="PRU01248"/>
    </source>
</evidence>
<keyword evidence="2" id="KW-0229">DNA integration</keyword>
<dbReference type="AlphaFoldDB" id="A0A1J5IUZ3"/>